<keyword evidence="6" id="KW-1185">Reference proteome</keyword>
<dbReference type="GO" id="GO:0042597">
    <property type="term" value="C:periplasmic space"/>
    <property type="evidence" value="ECO:0007669"/>
    <property type="project" value="UniProtKB-SubCell"/>
</dbReference>
<feature type="domain" description="SsuA/THI5-like" evidence="4">
    <location>
        <begin position="45"/>
        <end position="258"/>
    </location>
</feature>
<accession>A0A8J3EA54</accession>
<proteinExistence type="inferred from homology"/>
<dbReference type="Proteomes" id="UP000636949">
    <property type="component" value="Unassembled WGS sequence"/>
</dbReference>
<comment type="subcellular location">
    <subcellularLocation>
        <location evidence="1">Periplasm</location>
    </subcellularLocation>
</comment>
<dbReference type="GO" id="GO:0042918">
    <property type="term" value="P:alkanesulfonate transmembrane transport"/>
    <property type="evidence" value="ECO:0007669"/>
    <property type="project" value="TreeGrafter"/>
</dbReference>
<name>A0A8J3EA54_9GAMM</name>
<evidence type="ECO:0000256" key="2">
    <source>
        <dbReference type="ARBA" id="ARBA00010742"/>
    </source>
</evidence>
<sequence>MIKYLRSIIYFVFSALLLIAYSSSYSDEKYEINKKSIVLGALKFPSHAASFIAYEKGYFNDENLLIKFKYYDSAYSMANALISKDIDFAITAITPELVNNAIGANESIKIFGGMLKEDEKNSQLILSSTESYKNGLNSIKAFKNYNDTLFGVTSKGSTFHYMAYKIYESLGIKNLPIVVLNDVTTIKEKLKKNAISSMTIISGIGNELIDNNEAKAIGTIFDIIPNYQITVMFTSKKLLDNERKIVKKFKKAIKKGARDYNHAFIDQMSTEKEKSEIVLILKKYIYPNLSQQEAEKMIENGAMRLTPNKRINMDSIDDQLKFFENEGLIPNDVKSSDIVSDL</sequence>
<dbReference type="Pfam" id="PF09084">
    <property type="entry name" value="NMT1"/>
    <property type="match status" value="1"/>
</dbReference>
<reference evidence="5" key="1">
    <citation type="journal article" date="2014" name="Int. J. Syst. Evol. Microbiol.">
        <title>Complete genome sequence of Corynebacterium casei LMG S-19264T (=DSM 44701T), isolated from a smear-ripened cheese.</title>
        <authorList>
            <consortium name="US DOE Joint Genome Institute (JGI-PGF)"/>
            <person name="Walter F."/>
            <person name="Albersmeier A."/>
            <person name="Kalinowski J."/>
            <person name="Ruckert C."/>
        </authorList>
    </citation>
    <scope>NUCLEOTIDE SEQUENCE</scope>
    <source>
        <strain evidence="5">CGMCC 1.15758</strain>
    </source>
</reference>
<gene>
    <name evidence="5" type="ORF">GCM10010995_25110</name>
</gene>
<dbReference type="OrthoDB" id="9815454at2"/>
<dbReference type="RefSeq" id="WP_117003825.1">
    <property type="nucleotide sequence ID" value="NZ_BMJS01000044.1"/>
</dbReference>
<evidence type="ECO:0000256" key="3">
    <source>
        <dbReference type="ARBA" id="ARBA00022729"/>
    </source>
</evidence>
<dbReference type="SUPFAM" id="SSF53850">
    <property type="entry name" value="Periplasmic binding protein-like II"/>
    <property type="match status" value="1"/>
</dbReference>
<comment type="caution">
    <text evidence="5">The sequence shown here is derived from an EMBL/GenBank/DDBJ whole genome shotgun (WGS) entry which is preliminary data.</text>
</comment>
<dbReference type="PANTHER" id="PTHR30024">
    <property type="entry name" value="ALIPHATIC SULFONATES-BINDING PROTEIN-RELATED"/>
    <property type="match status" value="1"/>
</dbReference>
<organism evidence="5 6">
    <name type="scientific">Cysteiniphilum litorale</name>
    <dbReference type="NCBI Taxonomy" id="2056700"/>
    <lineage>
        <taxon>Bacteria</taxon>
        <taxon>Pseudomonadati</taxon>
        <taxon>Pseudomonadota</taxon>
        <taxon>Gammaproteobacteria</taxon>
        <taxon>Thiotrichales</taxon>
        <taxon>Fastidiosibacteraceae</taxon>
        <taxon>Cysteiniphilum</taxon>
    </lineage>
</organism>
<evidence type="ECO:0000313" key="5">
    <source>
        <dbReference type="EMBL" id="GGG06575.1"/>
    </source>
</evidence>
<dbReference type="AlphaFoldDB" id="A0A8J3EA54"/>
<dbReference type="EMBL" id="BMJS01000044">
    <property type="protein sequence ID" value="GGG06575.1"/>
    <property type="molecule type" value="Genomic_DNA"/>
</dbReference>
<keyword evidence="3" id="KW-0732">Signal</keyword>
<dbReference type="PANTHER" id="PTHR30024:SF47">
    <property type="entry name" value="TAURINE-BINDING PERIPLASMIC PROTEIN"/>
    <property type="match status" value="1"/>
</dbReference>
<dbReference type="InterPro" id="IPR015168">
    <property type="entry name" value="SsuA/THI5"/>
</dbReference>
<dbReference type="Gene3D" id="3.40.190.10">
    <property type="entry name" value="Periplasmic binding protein-like II"/>
    <property type="match status" value="2"/>
</dbReference>
<evidence type="ECO:0000313" key="6">
    <source>
        <dbReference type="Proteomes" id="UP000636949"/>
    </source>
</evidence>
<evidence type="ECO:0000256" key="1">
    <source>
        <dbReference type="ARBA" id="ARBA00004418"/>
    </source>
</evidence>
<reference evidence="5" key="2">
    <citation type="submission" date="2020-09" db="EMBL/GenBank/DDBJ databases">
        <authorList>
            <person name="Sun Q."/>
            <person name="Zhou Y."/>
        </authorList>
    </citation>
    <scope>NUCLEOTIDE SEQUENCE</scope>
    <source>
        <strain evidence="5">CGMCC 1.15758</strain>
    </source>
</reference>
<evidence type="ECO:0000259" key="4">
    <source>
        <dbReference type="Pfam" id="PF09084"/>
    </source>
</evidence>
<protein>
    <recommendedName>
        <fullName evidence="4">SsuA/THI5-like domain-containing protein</fullName>
    </recommendedName>
</protein>
<comment type="similarity">
    <text evidence="2">Belongs to the bacterial solute-binding protein SsuA/TauA family.</text>
</comment>